<keyword evidence="6" id="KW-1185">Reference proteome</keyword>
<protein>
    <submittedName>
        <fullName evidence="5">17.8 kDa class I heat shock protein</fullName>
    </submittedName>
</protein>
<feature type="domain" description="SHSP" evidence="4">
    <location>
        <begin position="51"/>
        <end position="161"/>
    </location>
</feature>
<sequence length="161" mass="18570">MIYLAETKTNVIFSNIYLVIHRFHLLSNDQILIEKFRRDFRDSQFVEVMLRRFATVYKPRSSIVANASKYVLEYELPGIKKEDLSIDCTGEKIIVKGQKNVPAEHSSMKILRNERTFGQFERMFSLPPDSDVDNIEAQLSDGVLTVSIPRGTSKKIQITIK</sequence>
<dbReference type="Proteomes" id="UP000179807">
    <property type="component" value="Unassembled WGS sequence"/>
</dbReference>
<name>A0A1J4K9Q7_9EUKA</name>
<dbReference type="PANTHER" id="PTHR11527">
    <property type="entry name" value="HEAT-SHOCK PROTEIN 20 FAMILY MEMBER"/>
    <property type="match status" value="1"/>
</dbReference>
<dbReference type="PROSITE" id="PS01031">
    <property type="entry name" value="SHSP"/>
    <property type="match status" value="1"/>
</dbReference>
<dbReference type="Gene3D" id="2.60.40.790">
    <property type="match status" value="1"/>
</dbReference>
<comment type="caution">
    <text evidence="5">The sequence shown here is derived from an EMBL/GenBank/DDBJ whole genome shotgun (WGS) entry which is preliminary data.</text>
</comment>
<dbReference type="Pfam" id="PF00011">
    <property type="entry name" value="HSP20"/>
    <property type="match status" value="1"/>
</dbReference>
<gene>
    <name evidence="5" type="ORF">TRFO_23350</name>
</gene>
<dbReference type="AlphaFoldDB" id="A0A1J4K9Q7"/>
<evidence type="ECO:0000313" key="6">
    <source>
        <dbReference type="Proteomes" id="UP000179807"/>
    </source>
</evidence>
<evidence type="ECO:0000313" key="5">
    <source>
        <dbReference type="EMBL" id="OHT08201.1"/>
    </source>
</evidence>
<dbReference type="InterPro" id="IPR031107">
    <property type="entry name" value="Small_HSP"/>
</dbReference>
<dbReference type="SUPFAM" id="SSF49764">
    <property type="entry name" value="HSP20-like chaperones"/>
    <property type="match status" value="1"/>
</dbReference>
<evidence type="ECO:0000256" key="1">
    <source>
        <dbReference type="ARBA" id="ARBA00023016"/>
    </source>
</evidence>
<dbReference type="InterPro" id="IPR008978">
    <property type="entry name" value="HSP20-like_chaperone"/>
</dbReference>
<dbReference type="OrthoDB" id="5511210at2759"/>
<dbReference type="RefSeq" id="XP_068361337.1">
    <property type="nucleotide sequence ID" value="XM_068503097.1"/>
</dbReference>
<dbReference type="InterPro" id="IPR002068">
    <property type="entry name" value="A-crystallin/Hsp20_dom"/>
</dbReference>
<keyword evidence="1 5" id="KW-0346">Stress response</keyword>
<dbReference type="CDD" id="cd06464">
    <property type="entry name" value="ACD_sHsps-like"/>
    <property type="match status" value="1"/>
</dbReference>
<reference evidence="5" key="1">
    <citation type="submission" date="2016-10" db="EMBL/GenBank/DDBJ databases">
        <authorList>
            <person name="Benchimol M."/>
            <person name="Almeida L.G."/>
            <person name="Vasconcelos A.T."/>
            <person name="Perreira-Neves A."/>
            <person name="Rosa I.A."/>
            <person name="Tasca T."/>
            <person name="Bogo M.R."/>
            <person name="de Souza W."/>
        </authorList>
    </citation>
    <scope>NUCLEOTIDE SEQUENCE [LARGE SCALE GENOMIC DNA]</scope>
    <source>
        <strain evidence="5">K</strain>
    </source>
</reference>
<evidence type="ECO:0000256" key="3">
    <source>
        <dbReference type="RuleBase" id="RU003616"/>
    </source>
</evidence>
<dbReference type="EMBL" id="MLAK01000674">
    <property type="protein sequence ID" value="OHT08201.1"/>
    <property type="molecule type" value="Genomic_DNA"/>
</dbReference>
<evidence type="ECO:0000256" key="2">
    <source>
        <dbReference type="PROSITE-ProRule" id="PRU00285"/>
    </source>
</evidence>
<dbReference type="GeneID" id="94837801"/>
<dbReference type="VEuPathDB" id="TrichDB:TRFO_23350"/>
<evidence type="ECO:0000259" key="4">
    <source>
        <dbReference type="PROSITE" id="PS01031"/>
    </source>
</evidence>
<proteinExistence type="inferred from homology"/>
<organism evidence="5 6">
    <name type="scientific">Tritrichomonas foetus</name>
    <dbReference type="NCBI Taxonomy" id="1144522"/>
    <lineage>
        <taxon>Eukaryota</taxon>
        <taxon>Metamonada</taxon>
        <taxon>Parabasalia</taxon>
        <taxon>Tritrichomonadida</taxon>
        <taxon>Tritrichomonadidae</taxon>
        <taxon>Tritrichomonas</taxon>
    </lineage>
</organism>
<accession>A0A1J4K9Q7</accession>
<comment type="similarity">
    <text evidence="2 3">Belongs to the small heat shock protein (HSP20) family.</text>
</comment>